<dbReference type="PATRIC" id="fig|435830.3.peg.1220"/>
<feature type="transmembrane region" description="Helical" evidence="1">
    <location>
        <begin position="491"/>
        <end position="511"/>
    </location>
</feature>
<comment type="caution">
    <text evidence="2">The sequence shown here is derived from an EMBL/GenBank/DDBJ whole genome shotgun (WGS) entry which is preliminary data.</text>
</comment>
<dbReference type="STRING" id="435830.HMPREF0045_01263"/>
<organism evidence="2 3">
    <name type="scientific">Actinomyces graevenitzii C83</name>
    <dbReference type="NCBI Taxonomy" id="435830"/>
    <lineage>
        <taxon>Bacteria</taxon>
        <taxon>Bacillati</taxon>
        <taxon>Actinomycetota</taxon>
        <taxon>Actinomycetes</taxon>
        <taxon>Actinomycetales</taxon>
        <taxon>Actinomycetaceae</taxon>
        <taxon>Actinomyces</taxon>
    </lineage>
</organism>
<dbReference type="AlphaFoldDB" id="G9PG07"/>
<evidence type="ECO:0000256" key="1">
    <source>
        <dbReference type="SAM" id="Phobius"/>
    </source>
</evidence>
<name>G9PG07_9ACTO</name>
<dbReference type="Proteomes" id="UP000003822">
    <property type="component" value="Unassembled WGS sequence"/>
</dbReference>
<reference evidence="2 3" key="1">
    <citation type="submission" date="2011-10" db="EMBL/GenBank/DDBJ databases">
        <title>The Genome Sequence of Actinomyces graevenitzii C83.</title>
        <authorList>
            <consortium name="The Broad Institute Genome Sequencing Platform"/>
            <consortium name="The Broad Institute Genome Sequencing Center for Infectious Disease"/>
            <person name="Earl A."/>
            <person name="Ward D."/>
            <person name="Feldgarden M."/>
            <person name="Gevers D."/>
            <person name="Sibley C.D."/>
            <person name="Field T.R."/>
            <person name="Grinwis M."/>
            <person name="Eshaghurshan C.S."/>
            <person name="Surette M.G."/>
            <person name="Young S.K."/>
            <person name="Zeng Q."/>
            <person name="Gargeya S."/>
            <person name="Fitzgerald M."/>
            <person name="Haas B."/>
            <person name="Abouelleil A."/>
            <person name="Alvarado L."/>
            <person name="Arachchi H.M."/>
            <person name="Berlin A."/>
            <person name="Brown A."/>
            <person name="Chapman S.B."/>
            <person name="Chen Z."/>
            <person name="Dunbar C."/>
            <person name="Freedman E."/>
            <person name="Gearin G."/>
            <person name="Goldberg J."/>
            <person name="Griggs A."/>
            <person name="Gujja S."/>
            <person name="Heiman D."/>
            <person name="Howarth C."/>
            <person name="Larson L."/>
            <person name="Lui A."/>
            <person name="MacDonald P.J.P."/>
            <person name="Montmayeur A."/>
            <person name="Murphy C."/>
            <person name="Neiman D."/>
            <person name="Pearson M."/>
            <person name="Priest M."/>
            <person name="Roberts A."/>
            <person name="Saif S."/>
            <person name="Shea T."/>
            <person name="Shenoy N."/>
            <person name="Sisk P."/>
            <person name="Stolte C."/>
            <person name="Sykes S."/>
            <person name="Wortman J."/>
            <person name="Nusbaum C."/>
            <person name="Birren B."/>
        </authorList>
    </citation>
    <scope>NUCLEOTIDE SEQUENCE [LARGE SCALE GENOMIC DNA]</scope>
    <source>
        <strain evidence="2 3">C83</strain>
    </source>
</reference>
<keyword evidence="3" id="KW-1185">Reference proteome</keyword>
<keyword evidence="1" id="KW-0812">Transmembrane</keyword>
<feature type="transmembrane region" description="Helical" evidence="1">
    <location>
        <begin position="562"/>
        <end position="584"/>
    </location>
</feature>
<gene>
    <name evidence="2" type="ORF">HMPREF0045_01263</name>
</gene>
<feature type="transmembrane region" description="Helical" evidence="1">
    <location>
        <begin position="648"/>
        <end position="667"/>
    </location>
</feature>
<dbReference type="EMBL" id="ACRN01000008">
    <property type="protein sequence ID" value="EHM88152.1"/>
    <property type="molecule type" value="Genomic_DNA"/>
</dbReference>
<feature type="transmembrane region" description="Helical" evidence="1">
    <location>
        <begin position="441"/>
        <end position="463"/>
    </location>
</feature>
<feature type="transmembrane region" description="Helical" evidence="1">
    <location>
        <begin position="758"/>
        <end position="777"/>
    </location>
</feature>
<feature type="transmembrane region" description="Helical" evidence="1">
    <location>
        <begin position="620"/>
        <end position="636"/>
    </location>
</feature>
<accession>G9PG07</accession>
<proteinExistence type="predicted"/>
<feature type="transmembrane region" description="Helical" evidence="1">
    <location>
        <begin position="596"/>
        <end position="614"/>
    </location>
</feature>
<evidence type="ECO:0000313" key="3">
    <source>
        <dbReference type="Proteomes" id="UP000003822"/>
    </source>
</evidence>
<feature type="transmembrane region" description="Helical" evidence="1">
    <location>
        <begin position="518"/>
        <end position="538"/>
    </location>
</feature>
<evidence type="ECO:0000313" key="2">
    <source>
        <dbReference type="EMBL" id="EHM88152.1"/>
    </source>
</evidence>
<keyword evidence="1" id="KW-0472">Membrane</keyword>
<dbReference type="HOGENOM" id="CLU_343120_0_0_11"/>
<feature type="transmembrane region" description="Helical" evidence="1">
    <location>
        <begin position="701"/>
        <end position="721"/>
    </location>
</feature>
<feature type="transmembrane region" description="Helical" evidence="1">
    <location>
        <begin position="399"/>
        <end position="420"/>
    </location>
</feature>
<sequence>MGAMLDFMFGSDRLGLRSSRFMQVSGLSGGAGLRRFKTDGETRVFGVVDGSVIASRIAITLAKLFTVILVCLLVLASGANAVTIKGSGLQYKSSQVTNTCGATATTRIKPLIMLITRKLTWQNISAIANHKPMENRKYSKYDSLMAKYIESYSAEPMNVFVPSSKLGEEDLLASLMSGKQNDFVNGDYNIRTSILVRSLKSAGCRVRQIVAEDDYYSGYWPYGNKRRLFEDYPADVTIIDARNKGWYQYVEYLSLFRTYYGDNVDVMLISLSNNYDALSSEHRKPNLALIPSLDRSVFDKMFSGSSLGYSGNLTRLTDIAPTVAARYGASLPGGSVGKVLPQSPGRVDKSAFKDRQVNLWDEGYREIYKASVPKARLSLINSLIEQGKKIEVSQDAANFNVLAMIFLLLVPVVVWLTGVAKFEFSPKKFKTIGIRSLVGRNLLVFAACVPLGCILLSITRWYAWRMNSTPASANYANVVSNYEDPAKSADLGYIPFVAAIIGISLAVTCLVQLVTIKFANYASGFVMVCVLNAFFWLGDGLSGSHLILNSPFAMAALDSTNLHGLSGAGFAFGGMGALVALAYLANRLDRSLSLRISQIVIGGIGVLLIMAIALPSLGDNFAGAVVFGVALTALVLKLSKPSLRLSNIYVLSLILFISLSILTFTKWCGSGESPDYLSAFAADIDHRFMALMEPFLAESDYLAAKMLVALIVMALIVWVWVKFYVAIHASETSSIVVLMFAPVTALMLLEVALNDSGASMAVYSLFLLVPLACFMSLELPQKLDATGSDVSTEAVVEMGLRGLVGRRRYKTRSLIAASAKTTSYH</sequence>
<keyword evidence="1" id="KW-1133">Transmembrane helix</keyword>
<feature type="transmembrane region" description="Helical" evidence="1">
    <location>
        <begin position="733"/>
        <end position="752"/>
    </location>
</feature>
<protein>
    <submittedName>
        <fullName evidence="2">Uncharacterized protein</fullName>
    </submittedName>
</protein>